<gene>
    <name evidence="5" type="ORF">CLV72_109383</name>
</gene>
<accession>A0A2T0PW57</accession>
<dbReference type="Gene3D" id="3.40.50.300">
    <property type="entry name" value="P-loop containing nucleotide triphosphate hydrolases"/>
    <property type="match status" value="1"/>
</dbReference>
<dbReference type="InterPro" id="IPR027417">
    <property type="entry name" value="P-loop_NTPase"/>
</dbReference>
<dbReference type="EMBL" id="PVZC01000009">
    <property type="protein sequence ID" value="PRX95769.1"/>
    <property type="molecule type" value="Genomic_DNA"/>
</dbReference>
<dbReference type="RefSeq" id="WP_106252156.1">
    <property type="nucleotide sequence ID" value="NZ_PVZC01000009.1"/>
</dbReference>
<dbReference type="InterPro" id="IPR003593">
    <property type="entry name" value="AAA+_ATPase"/>
</dbReference>
<organism evidence="5 6">
    <name type="scientific">Allonocardiopsis opalescens</name>
    <dbReference type="NCBI Taxonomy" id="1144618"/>
    <lineage>
        <taxon>Bacteria</taxon>
        <taxon>Bacillati</taxon>
        <taxon>Actinomycetota</taxon>
        <taxon>Actinomycetes</taxon>
        <taxon>Streptosporangiales</taxon>
        <taxon>Allonocardiopsis</taxon>
    </lineage>
</organism>
<evidence type="ECO:0000313" key="6">
    <source>
        <dbReference type="Proteomes" id="UP000237846"/>
    </source>
</evidence>
<proteinExistence type="predicted"/>
<dbReference type="GO" id="GO:0005524">
    <property type="term" value="F:ATP binding"/>
    <property type="evidence" value="ECO:0007669"/>
    <property type="project" value="UniProtKB-KW"/>
</dbReference>
<dbReference type="PROSITE" id="PS00211">
    <property type="entry name" value="ABC_TRANSPORTER_1"/>
    <property type="match status" value="1"/>
</dbReference>
<reference evidence="5 6" key="1">
    <citation type="submission" date="2018-03" db="EMBL/GenBank/DDBJ databases">
        <title>Genomic Encyclopedia of Archaeal and Bacterial Type Strains, Phase II (KMG-II): from individual species to whole genera.</title>
        <authorList>
            <person name="Goeker M."/>
        </authorList>
    </citation>
    <scope>NUCLEOTIDE SEQUENCE [LARGE SCALE GENOMIC DNA]</scope>
    <source>
        <strain evidence="5 6">DSM 45601</strain>
    </source>
</reference>
<dbReference type="Pfam" id="PF00005">
    <property type="entry name" value="ABC_tran"/>
    <property type="match status" value="1"/>
</dbReference>
<dbReference type="InterPro" id="IPR017871">
    <property type="entry name" value="ABC_transporter-like_CS"/>
</dbReference>
<keyword evidence="6" id="KW-1185">Reference proteome</keyword>
<evidence type="ECO:0000256" key="2">
    <source>
        <dbReference type="ARBA" id="ARBA00022741"/>
    </source>
</evidence>
<dbReference type="GO" id="GO:0016887">
    <property type="term" value="F:ATP hydrolysis activity"/>
    <property type="evidence" value="ECO:0007669"/>
    <property type="project" value="InterPro"/>
</dbReference>
<dbReference type="SMART" id="SM00382">
    <property type="entry name" value="AAA"/>
    <property type="match status" value="1"/>
</dbReference>
<dbReference type="OrthoDB" id="3514167at2"/>
<name>A0A2T0PW57_9ACTN</name>
<protein>
    <submittedName>
        <fullName evidence="5">NitT/TauT family transport system ATP-binding protein</fullName>
    </submittedName>
</protein>
<dbReference type="CDD" id="cd03293">
    <property type="entry name" value="ABC_NrtD_SsuB_transporters"/>
    <property type="match status" value="1"/>
</dbReference>
<dbReference type="PANTHER" id="PTHR42788:SF13">
    <property type="entry name" value="ALIPHATIC SULFONATES IMPORT ATP-BINDING PROTEIN SSUB"/>
    <property type="match status" value="1"/>
</dbReference>
<dbReference type="InterPro" id="IPR003439">
    <property type="entry name" value="ABC_transporter-like_ATP-bd"/>
</dbReference>
<evidence type="ECO:0000256" key="1">
    <source>
        <dbReference type="ARBA" id="ARBA00022448"/>
    </source>
</evidence>
<keyword evidence="1" id="KW-0813">Transport</keyword>
<dbReference type="InterPro" id="IPR050166">
    <property type="entry name" value="ABC_transporter_ATP-bind"/>
</dbReference>
<evidence type="ECO:0000256" key="3">
    <source>
        <dbReference type="ARBA" id="ARBA00022840"/>
    </source>
</evidence>
<evidence type="ECO:0000259" key="4">
    <source>
        <dbReference type="PROSITE" id="PS50893"/>
    </source>
</evidence>
<dbReference type="SUPFAM" id="SSF52540">
    <property type="entry name" value="P-loop containing nucleoside triphosphate hydrolases"/>
    <property type="match status" value="1"/>
</dbReference>
<comment type="caution">
    <text evidence="5">The sequence shown here is derived from an EMBL/GenBank/DDBJ whole genome shotgun (WGS) entry which is preliminary data.</text>
</comment>
<dbReference type="PANTHER" id="PTHR42788">
    <property type="entry name" value="TAURINE IMPORT ATP-BINDING PROTEIN-RELATED"/>
    <property type="match status" value="1"/>
</dbReference>
<dbReference type="AlphaFoldDB" id="A0A2T0PW57"/>
<feature type="domain" description="ABC transporter" evidence="4">
    <location>
        <begin position="2"/>
        <end position="235"/>
    </location>
</feature>
<keyword evidence="3 5" id="KW-0067">ATP-binding</keyword>
<dbReference type="PROSITE" id="PS50893">
    <property type="entry name" value="ABC_TRANSPORTER_2"/>
    <property type="match status" value="1"/>
</dbReference>
<keyword evidence="2" id="KW-0547">Nucleotide-binding</keyword>
<sequence>MLDVLGLRKVHGPDPDGPPAVADLDFSVAAGEFVAILGSSGCGKTTMLRCLSGLVPPTAGEVLLHGAPVTGPPKDMAFVFQDYSRSLLPWMTVRRNVAFPLRYQGVTGPAARTATEEALAAVGLAGRGDRFPWQLSGGMQQRVAIARALAYRPKLLLMDEPFASVDAQTRAGLEDLLLEVRERYDITVVFVTHDIDEAVYLADRVLVLRPPAHVSLAVDVDLPRPRHQVDTKRLPEFGRLRAELFAALDGGGRDAAAPAPSPADAG</sequence>
<dbReference type="Proteomes" id="UP000237846">
    <property type="component" value="Unassembled WGS sequence"/>
</dbReference>
<evidence type="ECO:0000313" key="5">
    <source>
        <dbReference type="EMBL" id="PRX95769.1"/>
    </source>
</evidence>